<dbReference type="InterPro" id="IPR003819">
    <property type="entry name" value="TauD/TfdA-like"/>
</dbReference>
<dbReference type="EMBL" id="CP046172">
    <property type="protein sequence ID" value="QIS11440.1"/>
    <property type="molecule type" value="Genomic_DNA"/>
</dbReference>
<dbReference type="PANTHER" id="PTHR10696:SF56">
    <property type="entry name" value="TAUD_TFDA-LIKE DOMAIN-CONTAINING PROTEIN"/>
    <property type="match status" value="1"/>
</dbReference>
<comment type="cofactor">
    <cofactor evidence="1">
        <name>Fe(2+)</name>
        <dbReference type="ChEBI" id="CHEBI:29033"/>
    </cofactor>
</comment>
<dbReference type="AlphaFoldDB" id="A0A6G9YE88"/>
<reference evidence="6 7" key="1">
    <citation type="journal article" date="2019" name="ACS Chem. Biol.">
        <title>Identification and Mobilization of a Cryptic Antibiotic Biosynthesis Gene Locus from a Human-Pathogenic Nocardia Isolate.</title>
        <authorList>
            <person name="Herisse M."/>
            <person name="Ishida K."/>
            <person name="Porter J.L."/>
            <person name="Howden B."/>
            <person name="Hertweck C."/>
            <person name="Stinear T.P."/>
            <person name="Pidot S.J."/>
        </authorList>
    </citation>
    <scope>NUCLEOTIDE SEQUENCE [LARGE SCALE GENOMIC DNA]</scope>
    <source>
        <strain evidence="6 7">AUSMDU00012717</strain>
    </source>
</reference>
<dbReference type="GO" id="GO:0016491">
    <property type="term" value="F:oxidoreductase activity"/>
    <property type="evidence" value="ECO:0007669"/>
    <property type="project" value="UniProtKB-KW"/>
</dbReference>
<keyword evidence="4" id="KW-0045">Antibiotic biosynthesis</keyword>
<dbReference type="Gene3D" id="3.60.130.10">
    <property type="entry name" value="Clavaminate synthase-like"/>
    <property type="match status" value="1"/>
</dbReference>
<dbReference type="Proteomes" id="UP000503540">
    <property type="component" value="Chromosome"/>
</dbReference>
<dbReference type="InterPro" id="IPR042098">
    <property type="entry name" value="TauD-like_sf"/>
</dbReference>
<evidence type="ECO:0000259" key="5">
    <source>
        <dbReference type="Pfam" id="PF02668"/>
    </source>
</evidence>
<name>A0A6G9YE88_9NOCA</name>
<accession>A0A6G9YE88</accession>
<keyword evidence="2" id="KW-0560">Oxidoreductase</keyword>
<feature type="domain" description="TauD/TfdA-like" evidence="5">
    <location>
        <begin position="18"/>
        <end position="242"/>
    </location>
</feature>
<evidence type="ECO:0000256" key="1">
    <source>
        <dbReference type="ARBA" id="ARBA00001954"/>
    </source>
</evidence>
<dbReference type="SUPFAM" id="SSF51197">
    <property type="entry name" value="Clavaminate synthase-like"/>
    <property type="match status" value="1"/>
</dbReference>
<evidence type="ECO:0000256" key="3">
    <source>
        <dbReference type="ARBA" id="ARBA00023004"/>
    </source>
</evidence>
<dbReference type="Pfam" id="PF02668">
    <property type="entry name" value="TauD"/>
    <property type="match status" value="1"/>
</dbReference>
<sequence>MTSNGVDVRITDEKSFSETALADTGHALVTELRNEGEAVHLLESLGSIIPQYDGKVRHDVTYQPGYQDQSYSRSTNTIRAHTEAPGWTPEPPRYLALYCHRQDRFGGGHTDLLDGEVLRERLPAAELDLMAAMPITFPGRNGSITAPMFETHADGRKLLRFSFNLLTSGSYEAKLTEPTPDPADLPAGAAGVSLAHQVSALFDEFRTRILIPENGLLIWDNQRLLHARSEYSDRARHLTRFWLSI</sequence>
<evidence type="ECO:0000256" key="4">
    <source>
        <dbReference type="ARBA" id="ARBA00023194"/>
    </source>
</evidence>
<keyword evidence="3" id="KW-0408">Iron</keyword>
<evidence type="ECO:0000313" key="6">
    <source>
        <dbReference type="EMBL" id="QIS11440.1"/>
    </source>
</evidence>
<dbReference type="KEGG" id="nah:F5544_17830"/>
<dbReference type="InterPro" id="IPR050411">
    <property type="entry name" value="AlphaKG_dependent_hydroxylases"/>
</dbReference>
<proteinExistence type="predicted"/>
<evidence type="ECO:0000313" key="7">
    <source>
        <dbReference type="Proteomes" id="UP000503540"/>
    </source>
</evidence>
<keyword evidence="7" id="KW-1185">Reference proteome</keyword>
<evidence type="ECO:0000256" key="2">
    <source>
        <dbReference type="ARBA" id="ARBA00023002"/>
    </source>
</evidence>
<dbReference type="GO" id="GO:0017000">
    <property type="term" value="P:antibiotic biosynthetic process"/>
    <property type="evidence" value="ECO:0007669"/>
    <property type="project" value="UniProtKB-KW"/>
</dbReference>
<organism evidence="6 7">
    <name type="scientific">Nocardia arthritidis</name>
    <dbReference type="NCBI Taxonomy" id="228602"/>
    <lineage>
        <taxon>Bacteria</taxon>
        <taxon>Bacillati</taxon>
        <taxon>Actinomycetota</taxon>
        <taxon>Actinomycetes</taxon>
        <taxon>Mycobacteriales</taxon>
        <taxon>Nocardiaceae</taxon>
        <taxon>Nocardia</taxon>
    </lineage>
</organism>
<dbReference type="PANTHER" id="PTHR10696">
    <property type="entry name" value="GAMMA-BUTYROBETAINE HYDROXYLASE-RELATED"/>
    <property type="match status" value="1"/>
</dbReference>
<protein>
    <recommendedName>
        <fullName evidence="5">TauD/TfdA-like domain-containing protein</fullName>
    </recommendedName>
</protein>
<gene>
    <name evidence="6" type="ORF">F5544_17830</name>
</gene>